<evidence type="ECO:0000256" key="12">
    <source>
        <dbReference type="ARBA" id="ARBA00022741"/>
    </source>
</evidence>
<evidence type="ECO:0000256" key="14">
    <source>
        <dbReference type="ARBA" id="ARBA00023027"/>
    </source>
</evidence>
<feature type="binding site" evidence="18">
    <location>
        <position position="188"/>
    </location>
    <ligand>
        <name>Zn(2+)</name>
        <dbReference type="ChEBI" id="CHEBI:29105"/>
    </ligand>
</feature>
<keyword evidence="17 18" id="KW-0170">Cobalt</keyword>
<feature type="binding site" evidence="18">
    <location>
        <position position="268"/>
    </location>
    <ligand>
        <name>Zn(2+)</name>
        <dbReference type="ChEBI" id="CHEBI:29105"/>
    </ligand>
</feature>
<feature type="domain" description="3-dehydroquinate synthase N-terminal" evidence="19">
    <location>
        <begin position="73"/>
        <end position="183"/>
    </location>
</feature>
<evidence type="ECO:0000256" key="5">
    <source>
        <dbReference type="ARBA" id="ARBA00004661"/>
    </source>
</evidence>
<protein>
    <recommendedName>
        <fullName evidence="8 18">3-dehydroquinate synthase</fullName>
        <shortName evidence="18">DHQS</shortName>
        <ecNumber evidence="7 18">4.2.3.4</ecNumber>
    </recommendedName>
</protein>
<evidence type="ECO:0000256" key="6">
    <source>
        <dbReference type="ARBA" id="ARBA00005412"/>
    </source>
</evidence>
<dbReference type="GO" id="GO:0009073">
    <property type="term" value="P:aromatic amino acid family biosynthetic process"/>
    <property type="evidence" value="ECO:0007669"/>
    <property type="project" value="UniProtKB-KW"/>
</dbReference>
<evidence type="ECO:0000256" key="11">
    <source>
        <dbReference type="ARBA" id="ARBA00022723"/>
    </source>
</evidence>
<dbReference type="Proteomes" id="UP000591948">
    <property type="component" value="Unassembled WGS sequence"/>
</dbReference>
<evidence type="ECO:0000256" key="18">
    <source>
        <dbReference type="HAMAP-Rule" id="MF_00110"/>
    </source>
</evidence>
<dbReference type="AlphaFoldDB" id="A0A6V8PA39"/>
<keyword evidence="11 18" id="KW-0479">Metal-binding</keyword>
<dbReference type="GO" id="GO:0003856">
    <property type="term" value="F:3-dehydroquinate synthase activity"/>
    <property type="evidence" value="ECO:0007669"/>
    <property type="project" value="UniProtKB-UniRule"/>
</dbReference>
<evidence type="ECO:0000256" key="7">
    <source>
        <dbReference type="ARBA" id="ARBA00013031"/>
    </source>
</evidence>
<feature type="binding site" evidence="18">
    <location>
        <position position="155"/>
    </location>
    <ligand>
        <name>NAD(+)</name>
        <dbReference type="ChEBI" id="CHEBI:57540"/>
    </ligand>
</feature>
<dbReference type="GO" id="GO:0009423">
    <property type="term" value="P:chorismate biosynthetic process"/>
    <property type="evidence" value="ECO:0007669"/>
    <property type="project" value="UniProtKB-UniRule"/>
</dbReference>
<evidence type="ECO:0000256" key="13">
    <source>
        <dbReference type="ARBA" id="ARBA00022833"/>
    </source>
</evidence>
<keyword evidence="12 18" id="KW-0547">Nucleotide-binding</keyword>
<evidence type="ECO:0000256" key="4">
    <source>
        <dbReference type="ARBA" id="ARBA00004496"/>
    </source>
</evidence>
<dbReference type="GO" id="GO:0008652">
    <property type="term" value="P:amino acid biosynthetic process"/>
    <property type="evidence" value="ECO:0007669"/>
    <property type="project" value="UniProtKB-KW"/>
</dbReference>
<evidence type="ECO:0000256" key="9">
    <source>
        <dbReference type="ARBA" id="ARBA00022490"/>
    </source>
</evidence>
<comment type="cofactor">
    <cofactor evidence="2 18">
        <name>NAD(+)</name>
        <dbReference type="ChEBI" id="CHEBI:57540"/>
    </cofactor>
</comment>
<dbReference type="InterPro" id="IPR030963">
    <property type="entry name" value="DHQ_synth_fam"/>
</dbReference>
<comment type="subcellular location">
    <subcellularLocation>
        <location evidence="4 18">Cytoplasm</location>
    </subcellularLocation>
</comment>
<comment type="catalytic activity">
    <reaction evidence="1 18">
        <text>7-phospho-2-dehydro-3-deoxy-D-arabino-heptonate = 3-dehydroquinate + phosphate</text>
        <dbReference type="Rhea" id="RHEA:21968"/>
        <dbReference type="ChEBI" id="CHEBI:32364"/>
        <dbReference type="ChEBI" id="CHEBI:43474"/>
        <dbReference type="ChEBI" id="CHEBI:58394"/>
        <dbReference type="EC" id="4.2.3.4"/>
    </reaction>
</comment>
<keyword evidence="16 18" id="KW-0456">Lyase</keyword>
<proteinExistence type="inferred from homology"/>
<dbReference type="GO" id="GO:0005737">
    <property type="term" value="C:cytoplasm"/>
    <property type="evidence" value="ECO:0007669"/>
    <property type="project" value="UniProtKB-SubCell"/>
</dbReference>
<evidence type="ECO:0000256" key="3">
    <source>
        <dbReference type="ARBA" id="ARBA00001947"/>
    </source>
</evidence>
<dbReference type="Pfam" id="PF24621">
    <property type="entry name" value="DHQS_C"/>
    <property type="match status" value="1"/>
</dbReference>
<dbReference type="FunFam" id="3.40.50.1970:FF:000007">
    <property type="entry name" value="Pentafunctional AROM polypeptide"/>
    <property type="match status" value="1"/>
</dbReference>
<feature type="binding site" evidence="18">
    <location>
        <position position="251"/>
    </location>
    <ligand>
        <name>Zn(2+)</name>
        <dbReference type="ChEBI" id="CHEBI:29105"/>
    </ligand>
</feature>
<feature type="domain" description="3-dehydroquinate synthase C-terminal" evidence="20">
    <location>
        <begin position="185"/>
        <end position="327"/>
    </location>
</feature>
<keyword evidence="15 18" id="KW-0057">Aromatic amino acid biosynthesis</keyword>
<evidence type="ECO:0000256" key="10">
    <source>
        <dbReference type="ARBA" id="ARBA00022605"/>
    </source>
</evidence>
<dbReference type="GO" id="GO:0000166">
    <property type="term" value="F:nucleotide binding"/>
    <property type="evidence" value="ECO:0007669"/>
    <property type="project" value="UniProtKB-KW"/>
</dbReference>
<comment type="pathway">
    <text evidence="5 18">Metabolic intermediate biosynthesis; chorismate biosynthesis; chorismate from D-erythrose 4-phosphate and phosphoenolpyruvate: step 2/7.</text>
</comment>
<evidence type="ECO:0000256" key="15">
    <source>
        <dbReference type="ARBA" id="ARBA00023141"/>
    </source>
</evidence>
<dbReference type="InterPro" id="IPR016037">
    <property type="entry name" value="DHQ_synth_AroB"/>
</dbReference>
<dbReference type="CDD" id="cd08195">
    <property type="entry name" value="DHQS"/>
    <property type="match status" value="1"/>
</dbReference>
<feature type="binding site" evidence="18">
    <location>
        <begin position="133"/>
        <end position="134"/>
    </location>
    <ligand>
        <name>NAD(+)</name>
        <dbReference type="ChEBI" id="CHEBI:57540"/>
    </ligand>
</feature>
<keyword evidence="9 18" id="KW-0963">Cytoplasm</keyword>
<dbReference type="InterPro" id="IPR030960">
    <property type="entry name" value="DHQS/DOIS_N"/>
</dbReference>
<dbReference type="InterPro" id="IPR050071">
    <property type="entry name" value="Dehydroquinate_synthase"/>
</dbReference>
<gene>
    <name evidence="18" type="primary">aroB</name>
    <name evidence="21" type="ORF">HKBW3S33_01211</name>
</gene>
<comment type="caution">
    <text evidence="18">Lacks conserved residue(s) required for the propagation of feature annotation.</text>
</comment>
<evidence type="ECO:0000313" key="22">
    <source>
        <dbReference type="Proteomes" id="UP000591948"/>
    </source>
</evidence>
<comment type="caution">
    <text evidence="21">The sequence shown here is derived from an EMBL/GenBank/DDBJ whole genome shotgun (WGS) entry which is preliminary data.</text>
</comment>
<dbReference type="RefSeq" id="WP_176233485.1">
    <property type="nucleotide sequence ID" value="NZ_BLRY01000068.1"/>
</dbReference>
<comment type="cofactor">
    <cofactor evidence="18">
        <name>Co(2+)</name>
        <dbReference type="ChEBI" id="CHEBI:48828"/>
    </cofactor>
    <cofactor evidence="18">
        <name>Zn(2+)</name>
        <dbReference type="ChEBI" id="CHEBI:29105"/>
    </cofactor>
    <text evidence="18">Binds 1 divalent metal cation per subunit. Can use either Co(2+) or Zn(2+).</text>
</comment>
<comment type="similarity">
    <text evidence="6 18">Belongs to the sugar phosphate cyclases superfamily. Dehydroquinate synthase family.</text>
</comment>
<evidence type="ECO:0000313" key="21">
    <source>
        <dbReference type="EMBL" id="GFP27801.1"/>
    </source>
</evidence>
<dbReference type="NCBIfam" id="TIGR01357">
    <property type="entry name" value="aroB"/>
    <property type="match status" value="1"/>
</dbReference>
<dbReference type="HAMAP" id="MF_00110">
    <property type="entry name" value="DHQ_synthase"/>
    <property type="match status" value="1"/>
</dbReference>
<comment type="function">
    <text evidence="18">Catalyzes the conversion of 3-deoxy-D-arabino-heptulosonate 7-phosphate (DAHP) to dehydroquinate (DHQ).</text>
</comment>
<keyword evidence="14 18" id="KW-0520">NAD</keyword>
<dbReference type="PANTHER" id="PTHR43622:SF7">
    <property type="entry name" value="3-DEHYDROQUINATE SYNTHASE, CHLOROPLASTIC"/>
    <property type="match status" value="1"/>
</dbReference>
<dbReference type="Pfam" id="PF01761">
    <property type="entry name" value="DHQ_synthase"/>
    <property type="match status" value="1"/>
</dbReference>
<dbReference type="Gene3D" id="1.20.1090.10">
    <property type="entry name" value="Dehydroquinate synthase-like - alpha domain"/>
    <property type="match status" value="1"/>
</dbReference>
<feature type="binding site" evidence="18">
    <location>
        <position position="146"/>
    </location>
    <ligand>
        <name>NAD(+)</name>
        <dbReference type="ChEBI" id="CHEBI:57540"/>
    </ligand>
</feature>
<evidence type="ECO:0000256" key="1">
    <source>
        <dbReference type="ARBA" id="ARBA00001393"/>
    </source>
</evidence>
<dbReference type="EC" id="4.2.3.4" evidence="7 18"/>
<accession>A0A6V8PA39</accession>
<reference evidence="21 22" key="1">
    <citation type="journal article" date="2020" name="Front. Microbiol.">
        <title>Single-cell genomics of novel Actinobacteria with the Wood-Ljungdahl pathway discovered in a serpentinizing system.</title>
        <authorList>
            <person name="Merino N."/>
            <person name="Kawai M."/>
            <person name="Boyd E.S."/>
            <person name="Colman D.R."/>
            <person name="McGlynn S.E."/>
            <person name="Nealson K.H."/>
            <person name="Kurokawa K."/>
            <person name="Hongoh Y."/>
        </authorList>
    </citation>
    <scope>NUCLEOTIDE SEQUENCE [LARGE SCALE GENOMIC DNA]</scope>
    <source>
        <strain evidence="21 22">S33</strain>
    </source>
</reference>
<keyword evidence="13 18" id="KW-0862">Zinc</keyword>
<evidence type="ECO:0000259" key="19">
    <source>
        <dbReference type="Pfam" id="PF01761"/>
    </source>
</evidence>
<keyword evidence="22" id="KW-1185">Reference proteome</keyword>
<dbReference type="PIRSF" id="PIRSF001455">
    <property type="entry name" value="DHQ_synth"/>
    <property type="match status" value="1"/>
</dbReference>
<dbReference type="GO" id="GO:0046872">
    <property type="term" value="F:metal ion binding"/>
    <property type="evidence" value="ECO:0007669"/>
    <property type="project" value="UniProtKB-KW"/>
</dbReference>
<evidence type="ECO:0000256" key="16">
    <source>
        <dbReference type="ARBA" id="ARBA00023239"/>
    </source>
</evidence>
<name>A0A6V8PA39_9ACTN</name>
<dbReference type="InterPro" id="IPR056179">
    <property type="entry name" value="DHQS_C"/>
</dbReference>
<dbReference type="UniPathway" id="UPA00053">
    <property type="reaction ID" value="UER00085"/>
</dbReference>
<sequence>MNLRETIIVNLKDRSYEIIIEEGLVEHWCREIKAVTKAERVFVIVDENVLGLHGERFRATLEASGLRWEIIPFRAEERYKNLETVSFLYDQLTEKKAHRHEPLVAVGGGIVGDVAGFVAATYQRGVPVIQFPTTLLAQVDSSIGGKVGIDHREGKNLIGSFYQPRAVLIDPGLLDTLPRREFLNGLAEVIKYGFIADPEILDFLLAEDGLKKGLSGQKRIRLIARCAGIKAAVVSQDEREAGYRMILNYGHTTGHAIEKVTGYSAVSHGQAVAVGMIVAAEMAHHLGKLNRDDVELHRRVISRAGLPIKLPQVEISALLEAMLLDKKYGTSNRFVLLEEVGRPVVVEGVPEEIVVKSLLATQEE</sequence>
<evidence type="ECO:0000259" key="20">
    <source>
        <dbReference type="Pfam" id="PF24621"/>
    </source>
</evidence>
<evidence type="ECO:0000256" key="8">
    <source>
        <dbReference type="ARBA" id="ARBA00017684"/>
    </source>
</evidence>
<evidence type="ECO:0000256" key="17">
    <source>
        <dbReference type="ARBA" id="ARBA00023285"/>
    </source>
</evidence>
<keyword evidence="10 18" id="KW-0028">Amino-acid biosynthesis</keyword>
<dbReference type="EMBL" id="BLRY01000068">
    <property type="protein sequence ID" value="GFP27801.1"/>
    <property type="molecule type" value="Genomic_DNA"/>
</dbReference>
<dbReference type="PANTHER" id="PTHR43622">
    <property type="entry name" value="3-DEHYDROQUINATE SYNTHASE"/>
    <property type="match status" value="1"/>
</dbReference>
<evidence type="ECO:0000256" key="2">
    <source>
        <dbReference type="ARBA" id="ARBA00001911"/>
    </source>
</evidence>
<dbReference type="Gene3D" id="3.40.50.1970">
    <property type="match status" value="1"/>
</dbReference>
<comment type="cofactor">
    <cofactor evidence="3">
        <name>Zn(2+)</name>
        <dbReference type="ChEBI" id="CHEBI:29105"/>
    </cofactor>
</comment>
<dbReference type="SUPFAM" id="SSF56796">
    <property type="entry name" value="Dehydroquinate synthase-like"/>
    <property type="match status" value="1"/>
</dbReference>
<organism evidence="21 22">
    <name type="scientific">Candidatus Hakubella thermalkaliphila</name>
    <dbReference type="NCBI Taxonomy" id="2754717"/>
    <lineage>
        <taxon>Bacteria</taxon>
        <taxon>Bacillati</taxon>
        <taxon>Actinomycetota</taxon>
        <taxon>Actinomycetota incertae sedis</taxon>
        <taxon>Candidatus Hakubellales</taxon>
        <taxon>Candidatus Hakubellaceae</taxon>
        <taxon>Candidatus Hakubella</taxon>
    </lineage>
</organism>